<dbReference type="SUPFAM" id="SSF51735">
    <property type="entry name" value="NAD(P)-binding Rossmann-fold domains"/>
    <property type="match status" value="1"/>
</dbReference>
<dbReference type="InterPro" id="IPR036291">
    <property type="entry name" value="NAD(P)-bd_dom_sf"/>
</dbReference>
<dbReference type="SUPFAM" id="SSF50129">
    <property type="entry name" value="GroES-like"/>
    <property type="match status" value="1"/>
</dbReference>
<proteinExistence type="predicted"/>
<dbReference type="PANTHER" id="PTHR11695">
    <property type="entry name" value="ALCOHOL DEHYDROGENASE RELATED"/>
    <property type="match status" value="1"/>
</dbReference>
<comment type="caution">
    <text evidence="2">The sequence shown here is derived from an EMBL/GenBank/DDBJ whole genome shotgun (WGS) entry which is preliminary data.</text>
</comment>
<dbReference type="InterPro" id="IPR013154">
    <property type="entry name" value="ADH-like_N"/>
</dbReference>
<dbReference type="Pfam" id="PF13602">
    <property type="entry name" value="ADH_zinc_N_2"/>
    <property type="match status" value="1"/>
</dbReference>
<dbReference type="Gene3D" id="3.90.180.10">
    <property type="entry name" value="Medium-chain alcohol dehydrogenases, catalytic domain"/>
    <property type="match status" value="1"/>
</dbReference>
<gene>
    <name evidence="2" type="ORF">AWRI4619_LOCUS3468</name>
</gene>
<dbReference type="CDD" id="cd08267">
    <property type="entry name" value="MDR1"/>
    <property type="match status" value="1"/>
</dbReference>
<dbReference type="Proteomes" id="UP000716446">
    <property type="component" value="Unassembled WGS sequence"/>
</dbReference>
<dbReference type="SMART" id="SM00829">
    <property type="entry name" value="PKS_ER"/>
    <property type="match status" value="1"/>
</dbReference>
<reference evidence="2" key="1">
    <citation type="submission" date="2020-06" db="EMBL/GenBank/DDBJ databases">
        <authorList>
            <person name="Onetto C."/>
        </authorList>
    </citation>
    <scope>NUCLEOTIDE SEQUENCE</scope>
</reference>
<dbReference type="EMBL" id="CAIJEN010000004">
    <property type="protein sequence ID" value="CAD0084901.1"/>
    <property type="molecule type" value="Genomic_DNA"/>
</dbReference>
<name>A0A9N8JFC1_9PEZI</name>
<dbReference type="Gene3D" id="3.40.50.720">
    <property type="entry name" value="NAD(P)-binding Rossmann-like Domain"/>
    <property type="match status" value="1"/>
</dbReference>
<dbReference type="InterPro" id="IPR050700">
    <property type="entry name" value="YIM1/Zinc_Alcohol_DH_Fams"/>
</dbReference>
<dbReference type="InterPro" id="IPR020843">
    <property type="entry name" value="ER"/>
</dbReference>
<dbReference type="AlphaFoldDB" id="A0A9N8JFC1"/>
<accession>A0A9N8JFC1</accession>
<evidence type="ECO:0000259" key="1">
    <source>
        <dbReference type="SMART" id="SM00829"/>
    </source>
</evidence>
<dbReference type="GO" id="GO:0005739">
    <property type="term" value="C:mitochondrion"/>
    <property type="evidence" value="ECO:0007669"/>
    <property type="project" value="TreeGrafter"/>
</dbReference>
<feature type="domain" description="Enoyl reductase (ER)" evidence="1">
    <location>
        <begin position="19"/>
        <end position="343"/>
    </location>
</feature>
<keyword evidence="3" id="KW-1185">Reference proteome</keyword>
<dbReference type="GO" id="GO:0016491">
    <property type="term" value="F:oxidoreductase activity"/>
    <property type="evidence" value="ECO:0007669"/>
    <property type="project" value="InterPro"/>
</dbReference>
<evidence type="ECO:0000313" key="2">
    <source>
        <dbReference type="EMBL" id="CAD0084901.1"/>
    </source>
</evidence>
<dbReference type="PANTHER" id="PTHR11695:SF294">
    <property type="entry name" value="RETICULON-4-INTERACTING PROTEIN 1, MITOCHONDRIAL"/>
    <property type="match status" value="1"/>
</dbReference>
<evidence type="ECO:0000313" key="3">
    <source>
        <dbReference type="Proteomes" id="UP000716446"/>
    </source>
</evidence>
<sequence length="349" mass="37551">LSNMAQRMRAVQYTSVQGGLEKNLRYTEEALAPQHDEQMQRGDHIMVEVISASINPLDWKMPETPVIGKALTYSFTSSATIPGMDYCGRIKSTGSTIDSLSIGELVYGRLTRPTSSGTLAQYVNIDPGTCIPLPEGVNPDHAATIGIAGETAYRSIVPNVQTGDRVFINGGSSGTGTFGIQIAKLLGCHVTVSCSTSAIELCKELGADEVFDYTKTDLIAELIESGKTEPFELIVDDVGQPDDLYKNSHLYLNPEGKFISIGSKNDIASLAARTLPSFLGGGRRRSEQVHVLLGTHRDDLVQLGRWMAQGKIRAVIDSTYPLADAAEAYAKLKGGHAHGKIVIRVGAKQ</sequence>
<organism evidence="2 3">
    <name type="scientific">Aureobasidium vineae</name>
    <dbReference type="NCBI Taxonomy" id="2773715"/>
    <lineage>
        <taxon>Eukaryota</taxon>
        <taxon>Fungi</taxon>
        <taxon>Dikarya</taxon>
        <taxon>Ascomycota</taxon>
        <taxon>Pezizomycotina</taxon>
        <taxon>Dothideomycetes</taxon>
        <taxon>Dothideomycetidae</taxon>
        <taxon>Dothideales</taxon>
        <taxon>Saccotheciaceae</taxon>
        <taxon>Aureobasidium</taxon>
    </lineage>
</organism>
<protein>
    <recommendedName>
        <fullName evidence="1">Enoyl reductase (ER) domain-containing protein</fullName>
    </recommendedName>
</protein>
<dbReference type="Pfam" id="PF08240">
    <property type="entry name" value="ADH_N"/>
    <property type="match status" value="1"/>
</dbReference>
<feature type="non-terminal residue" evidence="2">
    <location>
        <position position="349"/>
    </location>
</feature>
<dbReference type="InterPro" id="IPR011032">
    <property type="entry name" value="GroES-like_sf"/>
</dbReference>